<evidence type="ECO:0000256" key="1">
    <source>
        <dbReference type="SAM" id="MobiDB-lite"/>
    </source>
</evidence>
<dbReference type="AlphaFoldDB" id="A0A6J3KKD1"/>
<organism evidence="4 5">
    <name type="scientific">Bombus vosnesenskii</name>
    <dbReference type="NCBI Taxonomy" id="207650"/>
    <lineage>
        <taxon>Eukaryota</taxon>
        <taxon>Metazoa</taxon>
        <taxon>Ecdysozoa</taxon>
        <taxon>Arthropoda</taxon>
        <taxon>Hexapoda</taxon>
        <taxon>Insecta</taxon>
        <taxon>Pterygota</taxon>
        <taxon>Neoptera</taxon>
        <taxon>Endopterygota</taxon>
        <taxon>Hymenoptera</taxon>
        <taxon>Apocrita</taxon>
        <taxon>Aculeata</taxon>
        <taxon>Apoidea</taxon>
        <taxon>Anthophila</taxon>
        <taxon>Apidae</taxon>
        <taxon>Bombus</taxon>
        <taxon>Pyrobombus</taxon>
    </lineage>
</organism>
<accession>A0A6J3KKD1</accession>
<keyword evidence="4" id="KW-1185">Reference proteome</keyword>
<dbReference type="InterPro" id="IPR031722">
    <property type="entry name" value="Coilin_N"/>
</dbReference>
<dbReference type="PANTHER" id="PTHR15197:SF0">
    <property type="entry name" value="COILIN"/>
    <property type="match status" value="1"/>
</dbReference>
<feature type="domain" description="Coilin N-terminal" evidence="2">
    <location>
        <begin position="20"/>
        <end position="98"/>
    </location>
</feature>
<dbReference type="GeneID" id="117235571"/>
<dbReference type="GO" id="GO:0015030">
    <property type="term" value="C:Cajal body"/>
    <property type="evidence" value="ECO:0007669"/>
    <property type="project" value="TreeGrafter"/>
</dbReference>
<gene>
    <name evidence="5" type="primary">LOC117235571</name>
</gene>
<dbReference type="Pfam" id="PF23086">
    <property type="entry name" value="Tudor_Coilin"/>
    <property type="match status" value="1"/>
</dbReference>
<dbReference type="InterPro" id="IPR056398">
    <property type="entry name" value="Tudor_Coilin"/>
</dbReference>
<dbReference type="GO" id="GO:0030619">
    <property type="term" value="F:U1 snRNA binding"/>
    <property type="evidence" value="ECO:0007669"/>
    <property type="project" value="TreeGrafter"/>
</dbReference>
<dbReference type="KEGG" id="bvk:117235571"/>
<dbReference type="InterPro" id="IPR024822">
    <property type="entry name" value="Coilin"/>
</dbReference>
<feature type="compositionally biased region" description="Basic and acidic residues" evidence="1">
    <location>
        <begin position="146"/>
        <end position="157"/>
    </location>
</feature>
<evidence type="ECO:0000259" key="2">
    <source>
        <dbReference type="Pfam" id="PF15862"/>
    </source>
</evidence>
<dbReference type="Proteomes" id="UP000504631">
    <property type="component" value="Unplaced"/>
</dbReference>
<dbReference type="RefSeq" id="XP_033353633.1">
    <property type="nucleotide sequence ID" value="XM_033497742.1"/>
</dbReference>
<feature type="domain" description="Coilin tudor" evidence="3">
    <location>
        <begin position="304"/>
        <end position="364"/>
    </location>
</feature>
<evidence type="ECO:0000259" key="3">
    <source>
        <dbReference type="Pfam" id="PF23086"/>
    </source>
</evidence>
<feature type="compositionally biased region" description="Polar residues" evidence="1">
    <location>
        <begin position="131"/>
        <end position="142"/>
    </location>
</feature>
<reference evidence="5" key="1">
    <citation type="submission" date="2025-08" db="UniProtKB">
        <authorList>
            <consortium name="RefSeq"/>
        </authorList>
    </citation>
    <scope>IDENTIFICATION</scope>
    <source>
        <tissue evidence="5">Muscle</tissue>
    </source>
</reference>
<dbReference type="GO" id="GO:0030620">
    <property type="term" value="F:U2 snRNA binding"/>
    <property type="evidence" value="ECO:0007669"/>
    <property type="project" value="TreeGrafter"/>
</dbReference>
<evidence type="ECO:0000313" key="4">
    <source>
        <dbReference type="Proteomes" id="UP000504631"/>
    </source>
</evidence>
<name>A0A6J3KKD1_9HYME</name>
<feature type="region of interest" description="Disordered" evidence="1">
    <location>
        <begin position="107"/>
        <end position="157"/>
    </location>
</feature>
<sequence>MNRTNFRIKLDLCKYHKDLHRFCWIFIDSTKMINIKDVKTHINLLFRINEPFDLFLNEVEYLPPNEDVRILKENETVLVLPKTRLSNIQLSSTQLINQLHLAVSNPVSPIDAGKQDPESSPADSKRIGPTAINSPAAKSSPVQHEFSSDITDKLQNSKESTDVEIPYVYARRKRTRRRKSSKPEQLLLNEGDRSSKAYVINAKVVPLGKHIRFDNIDDEICLENPVTCPETIRGVHTTVSPVHELTNLLSMVNNSTPPTFENNRVKNTVNAKHQSNEVNGVNTNVSASIASIMALGESKEFVNTDLETYPVMTTKPKINDIIAFKMLKIGSDFTPQVSNFIVAEVVSCSPEKSLYIFKVLQGLSEVQVPVGKLNCMDESEEHAMNNTIKLNYAQIMKPRLVSVSNTKHSFSFTS</sequence>
<proteinExistence type="predicted"/>
<dbReference type="PANTHER" id="PTHR15197">
    <property type="entry name" value="COILIN P80"/>
    <property type="match status" value="1"/>
</dbReference>
<protein>
    <submittedName>
        <fullName evidence="5">Uncharacterized protein LOC117235571 isoform X1</fullName>
    </submittedName>
</protein>
<dbReference type="Pfam" id="PF15862">
    <property type="entry name" value="Coilin_N"/>
    <property type="match status" value="1"/>
</dbReference>
<evidence type="ECO:0000313" key="5">
    <source>
        <dbReference type="RefSeq" id="XP_033353633.1"/>
    </source>
</evidence>
<dbReference type="GO" id="GO:0000387">
    <property type="term" value="P:spliceosomal snRNP assembly"/>
    <property type="evidence" value="ECO:0007669"/>
    <property type="project" value="TreeGrafter"/>
</dbReference>